<sequence length="191" mass="19988" precursor="true">MATTMIRFACSCVASLTLLSTGCATVVSKSQYPVLVDNRPAPTYFTVYNQKNEIVHQGVTPQKITLPAKSRPFLPAKYSVVLAGEQSTSQRHALNAGFDPWIAGNLVLGGGLGAIVDGATGAMFKLPEQVVGNLDTQYAVTDQQRGSMILAGSAPSKGSLNNLPAGGSNDPNRVIPVSATTIVGRSTPIDR</sequence>
<feature type="signal peptide" evidence="1">
    <location>
        <begin position="1"/>
        <end position="24"/>
    </location>
</feature>
<dbReference type="EMBL" id="SJPW01000004">
    <property type="protein sequence ID" value="TWU54436.1"/>
    <property type="molecule type" value="Genomic_DNA"/>
</dbReference>
<evidence type="ECO:0000313" key="3">
    <source>
        <dbReference type="Proteomes" id="UP000318288"/>
    </source>
</evidence>
<accession>A0A5C6F312</accession>
<dbReference type="OrthoDB" id="286789at2"/>
<dbReference type="Proteomes" id="UP000318288">
    <property type="component" value="Unassembled WGS sequence"/>
</dbReference>
<feature type="chain" id="PRO_5022751515" evidence="1">
    <location>
        <begin position="25"/>
        <end position="191"/>
    </location>
</feature>
<keyword evidence="1" id="KW-0732">Signal</keyword>
<comment type="caution">
    <text evidence="2">The sequence shown here is derived from an EMBL/GenBank/DDBJ whole genome shotgun (WGS) entry which is preliminary data.</text>
</comment>
<evidence type="ECO:0000313" key="2">
    <source>
        <dbReference type="EMBL" id="TWU54436.1"/>
    </source>
</evidence>
<dbReference type="RefSeq" id="WP_146458663.1">
    <property type="nucleotide sequence ID" value="NZ_SJPW01000004.1"/>
</dbReference>
<protein>
    <submittedName>
        <fullName evidence="2">Uncharacterized protein</fullName>
    </submittedName>
</protein>
<name>A0A5C6F312_9BACT</name>
<dbReference type="AlphaFoldDB" id="A0A5C6F312"/>
<proteinExistence type="predicted"/>
<keyword evidence="3" id="KW-1185">Reference proteome</keyword>
<evidence type="ECO:0000256" key="1">
    <source>
        <dbReference type="SAM" id="SignalP"/>
    </source>
</evidence>
<reference evidence="2 3" key="1">
    <citation type="submission" date="2019-02" db="EMBL/GenBank/DDBJ databases">
        <title>Deep-cultivation of Planctomycetes and their phenomic and genomic characterization uncovers novel biology.</title>
        <authorList>
            <person name="Wiegand S."/>
            <person name="Jogler M."/>
            <person name="Boedeker C."/>
            <person name="Pinto D."/>
            <person name="Vollmers J."/>
            <person name="Rivas-Marin E."/>
            <person name="Kohn T."/>
            <person name="Peeters S.H."/>
            <person name="Heuer A."/>
            <person name="Rast P."/>
            <person name="Oberbeckmann S."/>
            <person name="Bunk B."/>
            <person name="Jeske O."/>
            <person name="Meyerdierks A."/>
            <person name="Storesund J.E."/>
            <person name="Kallscheuer N."/>
            <person name="Luecker S."/>
            <person name="Lage O.M."/>
            <person name="Pohl T."/>
            <person name="Merkel B.J."/>
            <person name="Hornburger P."/>
            <person name="Mueller R.-W."/>
            <person name="Bruemmer F."/>
            <person name="Labrenz M."/>
            <person name="Spormann A.M."/>
            <person name="Op Den Camp H."/>
            <person name="Overmann J."/>
            <person name="Amann R."/>
            <person name="Jetten M.S.M."/>
            <person name="Mascher T."/>
            <person name="Medema M.H."/>
            <person name="Devos D.P."/>
            <person name="Kaster A.-K."/>
            <person name="Ovreas L."/>
            <person name="Rohde M."/>
            <person name="Galperin M.Y."/>
            <person name="Jogler C."/>
        </authorList>
    </citation>
    <scope>NUCLEOTIDE SEQUENCE [LARGE SCALE GENOMIC DNA]</scope>
    <source>
        <strain evidence="2 3">Poly51</strain>
    </source>
</reference>
<organism evidence="2 3">
    <name type="scientific">Rubripirellula tenax</name>
    <dbReference type="NCBI Taxonomy" id="2528015"/>
    <lineage>
        <taxon>Bacteria</taxon>
        <taxon>Pseudomonadati</taxon>
        <taxon>Planctomycetota</taxon>
        <taxon>Planctomycetia</taxon>
        <taxon>Pirellulales</taxon>
        <taxon>Pirellulaceae</taxon>
        <taxon>Rubripirellula</taxon>
    </lineage>
</organism>
<dbReference type="PROSITE" id="PS51257">
    <property type="entry name" value="PROKAR_LIPOPROTEIN"/>
    <property type="match status" value="1"/>
</dbReference>
<gene>
    <name evidence="2" type="ORF">Poly51_31550</name>
</gene>